<protein>
    <submittedName>
        <fullName evidence="3">Uncharacterized protein</fullName>
    </submittedName>
</protein>
<dbReference type="GO" id="GO:0003796">
    <property type="term" value="F:lysozyme activity"/>
    <property type="evidence" value="ECO:0007669"/>
    <property type="project" value="InterPro"/>
</dbReference>
<gene>
    <name evidence="3" type="ORF">K1pha_44</name>
</gene>
<dbReference type="Proteomes" id="UP000272247">
    <property type="component" value="Segment"/>
</dbReference>
<dbReference type="Gene3D" id="1.10.530.40">
    <property type="match status" value="1"/>
</dbReference>
<evidence type="ECO:0000256" key="2">
    <source>
        <dbReference type="ARBA" id="ARBA00022638"/>
    </source>
</evidence>
<sequence length="165" mass="18647">MAPDQLAADSMQTELEALQELACQEAAAHLMVFWPRAEFPRRGPDNVLRLGYGRDIERRPQTEDVARMALAADISRVSKTLERRTFVLLANQPQCQHKVGFLYAVADIIGVDRIRDWNELWTAAGRGDWHTVCLQLMALNWEALEGSQVDRRMAAGNLIFGLRDA</sequence>
<accession>A0A3G1GLJ4</accession>
<dbReference type="GO" id="GO:0042742">
    <property type="term" value="P:defense response to bacterium"/>
    <property type="evidence" value="ECO:0007669"/>
    <property type="project" value="UniProtKB-KW"/>
</dbReference>
<proteinExistence type="predicted"/>
<organism evidence="3 4">
    <name type="scientific">Xanthomonas phage KPhi1</name>
    <dbReference type="NCBI Taxonomy" id="1927017"/>
    <lineage>
        <taxon>Viruses</taxon>
        <taxon>Duplodnaviria</taxon>
        <taxon>Heunggongvirae</taxon>
        <taxon>Uroviricota</taxon>
        <taxon>Caudoviricetes</taxon>
        <taxon>Kantovirinae</taxon>
        <taxon>Beograduvirus</taxon>
        <taxon>Beograduvirus KPhi1</taxon>
    </lineage>
</organism>
<keyword evidence="1" id="KW-0929">Antimicrobial</keyword>
<dbReference type="InterPro" id="IPR023347">
    <property type="entry name" value="Lysozyme_dom_sf"/>
</dbReference>
<dbReference type="EMBL" id="KY210139">
    <property type="protein sequence ID" value="APQ41923.1"/>
    <property type="molecule type" value="Genomic_DNA"/>
</dbReference>
<reference evidence="3 4" key="1">
    <citation type="submission" date="2016-11" db="EMBL/GenBank/DDBJ databases">
        <authorList>
            <person name="Gasic K."/>
        </authorList>
    </citation>
    <scope>NUCLEOTIDE SEQUENCE [LARGE SCALE GENOMIC DNA]</scope>
</reference>
<dbReference type="InterPro" id="IPR023346">
    <property type="entry name" value="Lysozyme-like_dom_sf"/>
</dbReference>
<dbReference type="GO" id="GO:0031640">
    <property type="term" value="P:killing of cells of another organism"/>
    <property type="evidence" value="ECO:0007669"/>
    <property type="project" value="UniProtKB-KW"/>
</dbReference>
<keyword evidence="2" id="KW-0081">Bacteriolytic enzyme</keyword>
<evidence type="ECO:0000313" key="3">
    <source>
        <dbReference type="EMBL" id="APQ41923.1"/>
    </source>
</evidence>
<dbReference type="SUPFAM" id="SSF53955">
    <property type="entry name" value="Lysozyme-like"/>
    <property type="match status" value="1"/>
</dbReference>
<keyword evidence="4" id="KW-1185">Reference proteome</keyword>
<evidence type="ECO:0000256" key="1">
    <source>
        <dbReference type="ARBA" id="ARBA00022529"/>
    </source>
</evidence>
<name>A0A3G1GLJ4_9CAUD</name>
<evidence type="ECO:0000313" key="4">
    <source>
        <dbReference type="Proteomes" id="UP000272247"/>
    </source>
</evidence>